<dbReference type="PANTHER" id="PTHR30590">
    <property type="entry name" value="INNER MEMBRANE PROTEIN"/>
    <property type="match status" value="1"/>
</dbReference>
<dbReference type="InterPro" id="IPR052529">
    <property type="entry name" value="Bact_Transport_Assoc"/>
</dbReference>
<gene>
    <name evidence="5" type="ORF">HNR67_003267</name>
</gene>
<evidence type="ECO:0000256" key="2">
    <source>
        <dbReference type="SAM" id="Phobius"/>
    </source>
</evidence>
<feature type="transmembrane region" description="Helical" evidence="2">
    <location>
        <begin position="383"/>
        <end position="402"/>
    </location>
</feature>
<feature type="domain" description="Heparan-alpha-glucosaminide N-acetyltransferase catalytic" evidence="4">
    <location>
        <begin position="35"/>
        <end position="181"/>
    </location>
</feature>
<feature type="domain" description="DUF418" evidence="3">
    <location>
        <begin position="308"/>
        <end position="419"/>
    </location>
</feature>
<evidence type="ECO:0000313" key="5">
    <source>
        <dbReference type="EMBL" id="MBB4677149.1"/>
    </source>
</evidence>
<dbReference type="Proteomes" id="UP000533598">
    <property type="component" value="Unassembled WGS sequence"/>
</dbReference>
<sequence length="450" mass="49450">MADNPQQDTADATIRQTVQHPESAPSWRRHLPEGRLLGIDVLRTIAILGMIWMHFGVTGWLTAGPPGHPPESISWLNRLLDVRSREIFFLLAGVTVALTTGGVRRHRGPVMARSALRVVVRALVLFLLALVLGELGAWDAQILHFYAVWLVLLLPFALLRARTLFVIAGVLAVAAPIFKLLQHNLRLFEPDLEQMTRMSEHGGFSLLAHPEDWLPTMQNVVFGAGSTSQDTIAVLPFLVLGLALGRLDLRSHLIRARMVVTGSATAVGTVLIGLLAMYPFGAAAAVTDAKPAEGVGAPWQELITMAWPGPARTLFSIVEFVLMMGLITALLGGLLIAMERTMCRRLLWPFAAFGSMALTWYFAHFQLLGSGLFSTAQGYPDNRTTAAFLVFLVLALALSVLWRRWGSRGPLEWLQHWIVTRVVPARKPLRQQGDREDITPSGQPPRTAGC</sequence>
<dbReference type="Pfam" id="PF07786">
    <property type="entry name" value="HGSNAT_cat"/>
    <property type="match status" value="1"/>
</dbReference>
<keyword evidence="2" id="KW-1133">Transmembrane helix</keyword>
<dbReference type="PANTHER" id="PTHR30590:SF3">
    <property type="entry name" value="HYPOTHETICAL MEMBRANE SPANNING PROTEIN"/>
    <property type="match status" value="1"/>
</dbReference>
<feature type="transmembrane region" description="Helical" evidence="2">
    <location>
        <begin position="142"/>
        <end position="159"/>
    </location>
</feature>
<feature type="region of interest" description="Disordered" evidence="1">
    <location>
        <begin position="1"/>
        <end position="27"/>
    </location>
</feature>
<accession>A0A7W7CCR1</accession>
<dbReference type="RefSeq" id="WP_185003064.1">
    <property type="nucleotide sequence ID" value="NZ_BAAAUI010000055.1"/>
</dbReference>
<feature type="transmembrane region" description="Helical" evidence="2">
    <location>
        <begin position="314"/>
        <end position="337"/>
    </location>
</feature>
<dbReference type="InterPro" id="IPR007349">
    <property type="entry name" value="DUF418"/>
</dbReference>
<reference evidence="5 6" key="1">
    <citation type="submission" date="2020-08" db="EMBL/GenBank/DDBJ databases">
        <title>Sequencing the genomes of 1000 actinobacteria strains.</title>
        <authorList>
            <person name="Klenk H.-P."/>
        </authorList>
    </citation>
    <scope>NUCLEOTIDE SEQUENCE [LARGE SCALE GENOMIC DNA]</scope>
    <source>
        <strain evidence="5 6">DSM 44230</strain>
    </source>
</reference>
<feature type="compositionally biased region" description="Polar residues" evidence="1">
    <location>
        <begin position="1"/>
        <end position="20"/>
    </location>
</feature>
<protein>
    <submittedName>
        <fullName evidence="5">Putative membrane protein YeiB</fullName>
    </submittedName>
</protein>
<dbReference type="EMBL" id="JACHMH010000001">
    <property type="protein sequence ID" value="MBB4677149.1"/>
    <property type="molecule type" value="Genomic_DNA"/>
</dbReference>
<organism evidence="5 6">
    <name type="scientific">Crossiella cryophila</name>
    <dbReference type="NCBI Taxonomy" id="43355"/>
    <lineage>
        <taxon>Bacteria</taxon>
        <taxon>Bacillati</taxon>
        <taxon>Actinomycetota</taxon>
        <taxon>Actinomycetes</taxon>
        <taxon>Pseudonocardiales</taxon>
        <taxon>Pseudonocardiaceae</taxon>
        <taxon>Crossiella</taxon>
    </lineage>
</organism>
<dbReference type="Pfam" id="PF04235">
    <property type="entry name" value="DUF418"/>
    <property type="match status" value="1"/>
</dbReference>
<feature type="transmembrane region" description="Helical" evidence="2">
    <location>
        <begin position="259"/>
        <end position="280"/>
    </location>
</feature>
<dbReference type="InterPro" id="IPR012429">
    <property type="entry name" value="HGSNAT_cat"/>
</dbReference>
<feature type="transmembrane region" description="Helical" evidence="2">
    <location>
        <begin position="164"/>
        <end position="181"/>
    </location>
</feature>
<evidence type="ECO:0000256" key="1">
    <source>
        <dbReference type="SAM" id="MobiDB-lite"/>
    </source>
</evidence>
<comment type="caution">
    <text evidence="5">The sequence shown here is derived from an EMBL/GenBank/DDBJ whole genome shotgun (WGS) entry which is preliminary data.</text>
</comment>
<keyword evidence="2" id="KW-0812">Transmembrane</keyword>
<evidence type="ECO:0000259" key="4">
    <source>
        <dbReference type="Pfam" id="PF07786"/>
    </source>
</evidence>
<keyword evidence="2" id="KW-0472">Membrane</keyword>
<evidence type="ECO:0000313" key="6">
    <source>
        <dbReference type="Proteomes" id="UP000533598"/>
    </source>
</evidence>
<feature type="region of interest" description="Disordered" evidence="1">
    <location>
        <begin position="430"/>
        <end position="450"/>
    </location>
</feature>
<feature type="transmembrane region" description="Helical" evidence="2">
    <location>
        <begin position="87"/>
        <end position="103"/>
    </location>
</feature>
<evidence type="ECO:0000259" key="3">
    <source>
        <dbReference type="Pfam" id="PF04235"/>
    </source>
</evidence>
<feature type="transmembrane region" description="Helical" evidence="2">
    <location>
        <begin position="346"/>
        <end position="363"/>
    </location>
</feature>
<keyword evidence="6" id="KW-1185">Reference proteome</keyword>
<proteinExistence type="predicted"/>
<name>A0A7W7CCR1_9PSEU</name>
<dbReference type="AlphaFoldDB" id="A0A7W7CCR1"/>
<feature type="transmembrane region" description="Helical" evidence="2">
    <location>
        <begin position="231"/>
        <end position="247"/>
    </location>
</feature>
<feature type="transmembrane region" description="Helical" evidence="2">
    <location>
        <begin position="115"/>
        <end position="136"/>
    </location>
</feature>